<organism evidence="4 5">
    <name type="scientific">Candidatus Magasanikbacteria bacterium CG11_big_fil_rev_8_21_14_0_20_39_34</name>
    <dbReference type="NCBI Taxonomy" id="1974653"/>
    <lineage>
        <taxon>Bacteria</taxon>
        <taxon>Candidatus Magasanikiibacteriota</taxon>
    </lineage>
</organism>
<dbReference type="GO" id="GO:0016788">
    <property type="term" value="F:hydrolase activity, acting on ester bonds"/>
    <property type="evidence" value="ECO:0007669"/>
    <property type="project" value="InterPro"/>
</dbReference>
<feature type="binding site" evidence="3">
    <location>
        <position position="170"/>
    </location>
    <ligand>
        <name>a divalent metal cation</name>
        <dbReference type="ChEBI" id="CHEBI:60240"/>
        <label>2</label>
    </ligand>
</feature>
<dbReference type="SUPFAM" id="SSF51556">
    <property type="entry name" value="Metallo-dependent hydrolases"/>
    <property type="match status" value="1"/>
</dbReference>
<proteinExistence type="predicted"/>
<dbReference type="GO" id="GO:0046872">
    <property type="term" value="F:metal ion binding"/>
    <property type="evidence" value="ECO:0007669"/>
    <property type="project" value="UniProtKB-KW"/>
</dbReference>
<feature type="binding site" evidence="3">
    <location>
        <position position="104"/>
    </location>
    <ligand>
        <name>a divalent metal cation</name>
        <dbReference type="ChEBI" id="CHEBI:60240"/>
        <label>1</label>
    </ligand>
</feature>
<name>A0A2H0N5G6_9BACT</name>
<dbReference type="PROSITE" id="PS01090">
    <property type="entry name" value="TATD_2"/>
    <property type="match status" value="1"/>
</dbReference>
<dbReference type="PANTHER" id="PTHR46124:SF2">
    <property type="entry name" value="D-AMINOACYL-TRNA DEACYLASE"/>
    <property type="match status" value="1"/>
</dbReference>
<dbReference type="NCBIfam" id="TIGR00010">
    <property type="entry name" value="YchF/TatD family DNA exonuclease"/>
    <property type="match status" value="1"/>
</dbReference>
<accession>A0A2H0N5G6</accession>
<dbReference type="EMBL" id="PCWN01000007">
    <property type="protein sequence ID" value="PIR04149.1"/>
    <property type="molecule type" value="Genomic_DNA"/>
</dbReference>
<dbReference type="Pfam" id="PF01026">
    <property type="entry name" value="TatD_DNase"/>
    <property type="match status" value="1"/>
</dbReference>
<sequence>MLFDTHCHIQFQAYKNDREAVLKKSLEKGVLMNMVGTQKDTSRMAVELAEQYENIYASIGTHPIHLHSTHVDEEESSFLSREESFDWDYYADLAKHEKVIAIGECGLDLFHIPKDISKEEVLEKQRSVFQDHIRFALLHNLPMVIHCRDAHDELIEMLSQLEVLPKGTIHCYTSNWDHAEKYLDMGFYLGFTGVITFPPKKTDPLPQEWLLEVVNKIPLDRVVVETDSPYLTPQINRGKRNEPFLVEEVVRMFAKVRELSYEEAEKITTQNAKTLFQLPL</sequence>
<dbReference type="GO" id="GO:0004536">
    <property type="term" value="F:DNA nuclease activity"/>
    <property type="evidence" value="ECO:0007669"/>
    <property type="project" value="InterPro"/>
</dbReference>
<dbReference type="CDD" id="cd01310">
    <property type="entry name" value="TatD_DNAse"/>
    <property type="match status" value="1"/>
</dbReference>
<dbReference type="InterPro" id="IPR032466">
    <property type="entry name" value="Metal_Hydrolase"/>
</dbReference>
<dbReference type="PIRSF" id="PIRSF005902">
    <property type="entry name" value="DNase_TatD"/>
    <property type="match status" value="1"/>
</dbReference>
<dbReference type="Proteomes" id="UP000229600">
    <property type="component" value="Unassembled WGS sequence"/>
</dbReference>
<dbReference type="InterPro" id="IPR001130">
    <property type="entry name" value="TatD-like"/>
</dbReference>
<dbReference type="Gene3D" id="3.20.20.140">
    <property type="entry name" value="Metal-dependent hydrolases"/>
    <property type="match status" value="1"/>
</dbReference>
<protein>
    <submittedName>
        <fullName evidence="4">Hydrolase TatD</fullName>
    </submittedName>
</protein>
<evidence type="ECO:0000313" key="4">
    <source>
        <dbReference type="EMBL" id="PIR04149.1"/>
    </source>
</evidence>
<dbReference type="FunFam" id="3.20.20.140:FF:000005">
    <property type="entry name" value="TatD family hydrolase"/>
    <property type="match status" value="1"/>
</dbReference>
<dbReference type="InterPro" id="IPR015991">
    <property type="entry name" value="TatD/YcfH-like"/>
</dbReference>
<evidence type="ECO:0000256" key="2">
    <source>
        <dbReference type="ARBA" id="ARBA00022801"/>
    </source>
</evidence>
<comment type="caution">
    <text evidence="4">The sequence shown here is derived from an EMBL/GenBank/DDBJ whole genome shotgun (WGS) entry which is preliminary data.</text>
</comment>
<keyword evidence="1 3" id="KW-0479">Metal-binding</keyword>
<feature type="binding site" evidence="3">
    <location>
        <position position="8"/>
    </location>
    <ligand>
        <name>a divalent metal cation</name>
        <dbReference type="ChEBI" id="CHEBI:60240"/>
        <label>1</label>
    </ligand>
</feature>
<keyword evidence="2 4" id="KW-0378">Hydrolase</keyword>
<feature type="binding site" evidence="3">
    <location>
        <position position="6"/>
    </location>
    <ligand>
        <name>a divalent metal cation</name>
        <dbReference type="ChEBI" id="CHEBI:60240"/>
        <label>1</label>
    </ligand>
</feature>
<feature type="binding site" evidence="3">
    <location>
        <position position="146"/>
    </location>
    <ligand>
        <name>a divalent metal cation</name>
        <dbReference type="ChEBI" id="CHEBI:60240"/>
        <label>2</label>
    </ligand>
</feature>
<dbReference type="PANTHER" id="PTHR46124">
    <property type="entry name" value="D-AMINOACYL-TRNA DEACYLASE"/>
    <property type="match status" value="1"/>
</dbReference>
<feature type="binding site" evidence="3">
    <location>
        <position position="227"/>
    </location>
    <ligand>
        <name>a divalent metal cation</name>
        <dbReference type="ChEBI" id="CHEBI:60240"/>
        <label>1</label>
    </ligand>
</feature>
<gene>
    <name evidence="4" type="ORF">COV59_03115</name>
</gene>
<evidence type="ECO:0000256" key="3">
    <source>
        <dbReference type="PIRSR" id="PIRSR005902-1"/>
    </source>
</evidence>
<evidence type="ECO:0000256" key="1">
    <source>
        <dbReference type="ARBA" id="ARBA00022723"/>
    </source>
</evidence>
<evidence type="ECO:0000313" key="5">
    <source>
        <dbReference type="Proteomes" id="UP000229600"/>
    </source>
</evidence>
<dbReference type="AlphaFoldDB" id="A0A2H0N5G6"/>
<dbReference type="InterPro" id="IPR018228">
    <property type="entry name" value="DNase_TatD-rel_CS"/>
</dbReference>
<reference evidence="4 5" key="1">
    <citation type="submission" date="2017-09" db="EMBL/GenBank/DDBJ databases">
        <title>Depth-based differentiation of microbial function through sediment-hosted aquifers and enrichment of novel symbionts in the deep terrestrial subsurface.</title>
        <authorList>
            <person name="Probst A.J."/>
            <person name="Ladd B."/>
            <person name="Jarett J.K."/>
            <person name="Geller-Mcgrath D.E."/>
            <person name="Sieber C.M."/>
            <person name="Emerson J.B."/>
            <person name="Anantharaman K."/>
            <person name="Thomas B.C."/>
            <person name="Malmstrom R."/>
            <person name="Stieglmeier M."/>
            <person name="Klingl A."/>
            <person name="Woyke T."/>
            <person name="Ryan C.M."/>
            <person name="Banfield J.F."/>
        </authorList>
    </citation>
    <scope>NUCLEOTIDE SEQUENCE [LARGE SCALE GENOMIC DNA]</scope>
    <source>
        <strain evidence="4">CG11_big_fil_rev_8_21_14_0_20_39_34</strain>
    </source>
</reference>